<keyword evidence="1" id="KW-0812">Transmembrane</keyword>
<feature type="transmembrane region" description="Helical" evidence="1">
    <location>
        <begin position="38"/>
        <end position="55"/>
    </location>
</feature>
<protein>
    <submittedName>
        <fullName evidence="2">Uncharacterized protein</fullName>
    </submittedName>
</protein>
<sequence>MIKRILQNRMSYLSLSFALFLVALPLISLGSAENSDTLFWLGFVSMGIASAIPPIQKLATRKKSS</sequence>
<proteinExistence type="predicted"/>
<name>A0A556AUP8_9BURK</name>
<gene>
    <name evidence="2" type="ORF">FOZ76_08570</name>
</gene>
<reference evidence="2 3" key="1">
    <citation type="submission" date="2019-07" db="EMBL/GenBank/DDBJ databases">
        <title>Qingshengfaniella alkalisoli gen. nov., sp. nov., isolated from saline soil.</title>
        <authorList>
            <person name="Xu L."/>
            <person name="Huang X.-X."/>
            <person name="Sun J.-Q."/>
        </authorList>
    </citation>
    <scope>NUCLEOTIDE SEQUENCE [LARGE SCALE GENOMIC DNA]</scope>
    <source>
        <strain evidence="2 3">DSM 27279</strain>
    </source>
</reference>
<evidence type="ECO:0000256" key="1">
    <source>
        <dbReference type="SAM" id="Phobius"/>
    </source>
</evidence>
<accession>A0A556AUP8</accession>
<evidence type="ECO:0000313" key="2">
    <source>
        <dbReference type="EMBL" id="TSH96672.1"/>
    </source>
</evidence>
<dbReference type="Proteomes" id="UP000318405">
    <property type="component" value="Unassembled WGS sequence"/>
</dbReference>
<feature type="transmembrane region" description="Helical" evidence="1">
    <location>
        <begin position="12"/>
        <end position="32"/>
    </location>
</feature>
<keyword evidence="1" id="KW-1133">Transmembrane helix</keyword>
<dbReference type="OrthoDB" id="9103835at2"/>
<keyword evidence="3" id="KW-1185">Reference proteome</keyword>
<dbReference type="RefSeq" id="WP_143947782.1">
    <property type="nucleotide sequence ID" value="NZ_BAABMB010000002.1"/>
</dbReference>
<dbReference type="AlphaFoldDB" id="A0A556AUP8"/>
<keyword evidence="1" id="KW-0472">Membrane</keyword>
<organism evidence="2 3">
    <name type="scientific">Verticiella sediminum</name>
    <dbReference type="NCBI Taxonomy" id="1247510"/>
    <lineage>
        <taxon>Bacteria</taxon>
        <taxon>Pseudomonadati</taxon>
        <taxon>Pseudomonadota</taxon>
        <taxon>Betaproteobacteria</taxon>
        <taxon>Burkholderiales</taxon>
        <taxon>Alcaligenaceae</taxon>
        <taxon>Verticiella</taxon>
    </lineage>
</organism>
<evidence type="ECO:0000313" key="3">
    <source>
        <dbReference type="Proteomes" id="UP000318405"/>
    </source>
</evidence>
<dbReference type="EMBL" id="VLTJ01000014">
    <property type="protein sequence ID" value="TSH96672.1"/>
    <property type="molecule type" value="Genomic_DNA"/>
</dbReference>
<comment type="caution">
    <text evidence="2">The sequence shown here is derived from an EMBL/GenBank/DDBJ whole genome shotgun (WGS) entry which is preliminary data.</text>
</comment>